<organism evidence="2 3">
    <name type="scientific">Sandarakinorhabdus fusca</name>
    <dbReference type="NCBI Taxonomy" id="1439888"/>
    <lineage>
        <taxon>Bacteria</taxon>
        <taxon>Pseudomonadati</taxon>
        <taxon>Pseudomonadota</taxon>
        <taxon>Alphaproteobacteria</taxon>
        <taxon>Sphingomonadales</taxon>
        <taxon>Sphingosinicellaceae</taxon>
        <taxon>Sandarakinorhabdus</taxon>
    </lineage>
</organism>
<feature type="transmembrane region" description="Helical" evidence="1">
    <location>
        <begin position="36"/>
        <end position="53"/>
    </location>
</feature>
<proteinExistence type="predicted"/>
<accession>A0A7C9GMY5</accession>
<dbReference type="EMBL" id="WIOL01000001">
    <property type="protein sequence ID" value="MQT16295.1"/>
    <property type="molecule type" value="Genomic_DNA"/>
</dbReference>
<name>A0A7C9GMY5_9SPHN</name>
<sequence>MNNIALLRRVSLAAMLVAVVTGTISLFLLFTRPTDNKLLFAISVIALLVGLLLDRRAGKLEDRNAG</sequence>
<evidence type="ECO:0000313" key="3">
    <source>
        <dbReference type="Proteomes" id="UP000481327"/>
    </source>
</evidence>
<feature type="transmembrane region" description="Helical" evidence="1">
    <location>
        <begin position="12"/>
        <end position="30"/>
    </location>
</feature>
<keyword evidence="1" id="KW-0472">Membrane</keyword>
<evidence type="ECO:0000256" key="1">
    <source>
        <dbReference type="SAM" id="Phobius"/>
    </source>
</evidence>
<dbReference type="RefSeq" id="WP_152576710.1">
    <property type="nucleotide sequence ID" value="NZ_JAATJI010000001.1"/>
</dbReference>
<protein>
    <submittedName>
        <fullName evidence="2">Uncharacterized protein</fullName>
    </submittedName>
</protein>
<dbReference type="Proteomes" id="UP000481327">
    <property type="component" value="Unassembled WGS sequence"/>
</dbReference>
<comment type="caution">
    <text evidence="2">The sequence shown here is derived from an EMBL/GenBank/DDBJ whole genome shotgun (WGS) entry which is preliminary data.</text>
</comment>
<dbReference type="AlphaFoldDB" id="A0A7C9GMY5"/>
<keyword evidence="3" id="KW-1185">Reference proteome</keyword>
<keyword evidence="1" id="KW-1133">Transmembrane helix</keyword>
<reference evidence="2 3" key="1">
    <citation type="submission" date="2019-09" db="EMBL/GenBank/DDBJ databases">
        <title>Polymorphobacter sp. isolated from a lake in China.</title>
        <authorList>
            <person name="Liu Z."/>
        </authorList>
    </citation>
    <scope>NUCLEOTIDE SEQUENCE [LARGE SCALE GENOMIC DNA]</scope>
    <source>
        <strain evidence="2 3">D40P</strain>
    </source>
</reference>
<gene>
    <name evidence="2" type="ORF">F3168_03365</name>
</gene>
<evidence type="ECO:0000313" key="2">
    <source>
        <dbReference type="EMBL" id="MQT16295.1"/>
    </source>
</evidence>
<keyword evidence="1" id="KW-0812">Transmembrane</keyword>